<dbReference type="EMBL" id="JAAAID010001070">
    <property type="protein sequence ID" value="KAG0011898.1"/>
    <property type="molecule type" value="Genomic_DNA"/>
</dbReference>
<accession>A0A9P6SYS6</accession>
<dbReference type="GO" id="GO:0003877">
    <property type="term" value="F:ATP:ADP adenylyltransferase activity"/>
    <property type="evidence" value="ECO:0007669"/>
    <property type="project" value="InterPro"/>
</dbReference>
<dbReference type="InterPro" id="IPR019200">
    <property type="entry name" value="ATP_adenylylTrfase_C"/>
</dbReference>
<sequence>MSTFLADFDNALSTTYDAALKSGELIFTASEILKSKETGYDVECEICYAPALSKKPHGVLPVVESDPRPTLDRPSTPVVKTIERTNPFLPHAPALYITDASEKHKILLNKFCIVPRHYLVITKEFHRQTEPLSPEDLMAVWNTMMALKNSRDALAFFNCGSRSGASQPHKHMQVIPRETPSPIATLVREHTARRPGRKATQPGDLFSLPFNCINHAVLLQSPEEAMKSQEDILVGAYISLMDAMIMSLREYAERDDLTNEDRDLVTSMRSSFDYNWLMTTEFMMLVPRKQDSSNPVERVILEINSLGFAGMVLAKTPKELKLAQDRGVIELVSETGFGFGREGKSRSEEDEQKRKDEQAAVEKQMDGALSSL</sequence>
<evidence type="ECO:0000259" key="3">
    <source>
        <dbReference type="Pfam" id="PF19327"/>
    </source>
</evidence>
<gene>
    <name evidence="4" type="primary">APA2</name>
    <name evidence="4" type="ORF">BGZ80_000357</name>
</gene>
<evidence type="ECO:0000259" key="2">
    <source>
        <dbReference type="Pfam" id="PF09830"/>
    </source>
</evidence>
<dbReference type="Pfam" id="PF09830">
    <property type="entry name" value="ATP_transf"/>
    <property type="match status" value="1"/>
</dbReference>
<evidence type="ECO:0000313" key="4">
    <source>
        <dbReference type="EMBL" id="KAG0011898.1"/>
    </source>
</evidence>
<dbReference type="Proteomes" id="UP000703661">
    <property type="component" value="Unassembled WGS sequence"/>
</dbReference>
<feature type="region of interest" description="Disordered" evidence="1">
    <location>
        <begin position="338"/>
        <end position="372"/>
    </location>
</feature>
<protein>
    <submittedName>
        <fullName evidence="4">Bifunctional AP-4-A phosphorylase/ADP sulfurylase</fullName>
    </submittedName>
</protein>
<dbReference type="PANTHER" id="PTHR38420">
    <property type="entry name" value="AP-4-A PHOSPHORYLASE II"/>
    <property type="match status" value="1"/>
</dbReference>
<dbReference type="OrthoDB" id="10267950at2759"/>
<proteinExistence type="predicted"/>
<dbReference type="PANTHER" id="PTHR38420:SF1">
    <property type="entry name" value="PUTATIVE (AFU_ORTHOLOGUE AFUA_5G14690)-RELATED"/>
    <property type="match status" value="1"/>
</dbReference>
<dbReference type="InterPro" id="IPR036265">
    <property type="entry name" value="HIT-like_sf"/>
</dbReference>
<comment type="caution">
    <text evidence="4">The sequence shown here is derived from an EMBL/GenBank/DDBJ whole genome shotgun (WGS) entry which is preliminary data.</text>
</comment>
<dbReference type="Gene3D" id="3.30.428.70">
    <property type="match status" value="1"/>
</dbReference>
<dbReference type="InterPro" id="IPR045759">
    <property type="entry name" value="Ap4A_phos1/2_N"/>
</dbReference>
<keyword evidence="5" id="KW-1185">Reference proteome</keyword>
<dbReference type="GO" id="GO:0005524">
    <property type="term" value="F:ATP binding"/>
    <property type="evidence" value="ECO:0007669"/>
    <property type="project" value="InterPro"/>
</dbReference>
<dbReference type="GO" id="GO:0009117">
    <property type="term" value="P:nucleotide metabolic process"/>
    <property type="evidence" value="ECO:0007669"/>
    <property type="project" value="InterPro"/>
</dbReference>
<feature type="domain" description="Ap4A phosphorylase 1/2 N-terminal" evidence="3">
    <location>
        <begin position="81"/>
        <end position="178"/>
    </location>
</feature>
<feature type="domain" description="ATP adenylyltransferase C-terminal" evidence="2">
    <location>
        <begin position="208"/>
        <end position="337"/>
    </location>
</feature>
<name>A0A9P6SYS6_9FUNG</name>
<dbReference type="SUPFAM" id="SSF54197">
    <property type="entry name" value="HIT-like"/>
    <property type="match status" value="1"/>
</dbReference>
<organism evidence="4 5">
    <name type="scientific">Entomortierella chlamydospora</name>
    <dbReference type="NCBI Taxonomy" id="101097"/>
    <lineage>
        <taxon>Eukaryota</taxon>
        <taxon>Fungi</taxon>
        <taxon>Fungi incertae sedis</taxon>
        <taxon>Mucoromycota</taxon>
        <taxon>Mortierellomycotina</taxon>
        <taxon>Mortierellomycetes</taxon>
        <taxon>Mortierellales</taxon>
        <taxon>Mortierellaceae</taxon>
        <taxon>Entomortierella</taxon>
    </lineage>
</organism>
<feature type="compositionally biased region" description="Basic and acidic residues" evidence="1">
    <location>
        <begin position="341"/>
        <end position="365"/>
    </location>
</feature>
<dbReference type="Pfam" id="PF19327">
    <property type="entry name" value="Ap4A_phos_N"/>
    <property type="match status" value="1"/>
</dbReference>
<reference evidence="4" key="1">
    <citation type="journal article" date="2020" name="Fungal Divers.">
        <title>Resolving the Mortierellaceae phylogeny through synthesis of multi-gene phylogenetics and phylogenomics.</title>
        <authorList>
            <person name="Vandepol N."/>
            <person name="Liber J."/>
            <person name="Desiro A."/>
            <person name="Na H."/>
            <person name="Kennedy M."/>
            <person name="Barry K."/>
            <person name="Grigoriev I.V."/>
            <person name="Miller A.N."/>
            <person name="O'Donnell K."/>
            <person name="Stajich J.E."/>
            <person name="Bonito G."/>
        </authorList>
    </citation>
    <scope>NUCLEOTIDE SEQUENCE</scope>
    <source>
        <strain evidence="4">NRRL 2769</strain>
    </source>
</reference>
<evidence type="ECO:0000313" key="5">
    <source>
        <dbReference type="Proteomes" id="UP000703661"/>
    </source>
</evidence>
<dbReference type="InterPro" id="IPR043171">
    <property type="entry name" value="Ap4A_phos1/2-like"/>
</dbReference>
<dbReference type="InterPro" id="IPR009163">
    <property type="entry name" value="Ap4A_phos1/2"/>
</dbReference>
<evidence type="ECO:0000256" key="1">
    <source>
        <dbReference type="SAM" id="MobiDB-lite"/>
    </source>
</evidence>
<dbReference type="AlphaFoldDB" id="A0A9P6SYS6"/>